<accession>A0A821SZ36</accession>
<evidence type="ECO:0000313" key="3">
    <source>
        <dbReference type="EMBL" id="CAF4863822.1"/>
    </source>
</evidence>
<proteinExistence type="predicted"/>
<keyword evidence="1" id="KW-0812">Transmembrane</keyword>
<keyword evidence="1" id="KW-0472">Membrane</keyword>
<dbReference type="EMBL" id="CAJNYV010003766">
    <property type="protein sequence ID" value="CAF3609819.1"/>
    <property type="molecule type" value="Genomic_DNA"/>
</dbReference>
<dbReference type="Proteomes" id="UP000663865">
    <property type="component" value="Unassembled WGS sequence"/>
</dbReference>
<keyword evidence="1" id="KW-1133">Transmembrane helix</keyword>
<organism evidence="3 4">
    <name type="scientific">Rotaria socialis</name>
    <dbReference type="NCBI Taxonomy" id="392032"/>
    <lineage>
        <taxon>Eukaryota</taxon>
        <taxon>Metazoa</taxon>
        <taxon>Spiralia</taxon>
        <taxon>Gnathifera</taxon>
        <taxon>Rotifera</taxon>
        <taxon>Eurotatoria</taxon>
        <taxon>Bdelloidea</taxon>
        <taxon>Philodinida</taxon>
        <taxon>Philodinidae</taxon>
        <taxon>Rotaria</taxon>
    </lineage>
</organism>
<dbReference type="AlphaFoldDB" id="A0A821SZ36"/>
<sequence length="120" mass="14171">MGAIIPILIRLGWPNDPELVIEIMKNDLYEWVQTALYGPWYKRKLVQIWLYLIQIWHKIMTTSKKFNLLSKNCTLVISTLVMGPKTIILLILISVGFAVYRYERNASRIRNEKRSDSKKF</sequence>
<reference evidence="3" key="1">
    <citation type="submission" date="2021-02" db="EMBL/GenBank/DDBJ databases">
        <authorList>
            <person name="Nowell W R."/>
        </authorList>
    </citation>
    <scope>NUCLEOTIDE SEQUENCE</scope>
</reference>
<feature type="transmembrane region" description="Helical" evidence="1">
    <location>
        <begin position="75"/>
        <end position="100"/>
    </location>
</feature>
<evidence type="ECO:0000256" key="1">
    <source>
        <dbReference type="SAM" id="Phobius"/>
    </source>
</evidence>
<comment type="caution">
    <text evidence="3">The sequence shown here is derived from an EMBL/GenBank/DDBJ whole genome shotgun (WGS) entry which is preliminary data.</text>
</comment>
<gene>
    <name evidence="2" type="ORF">KIK155_LOCUS21368</name>
    <name evidence="3" type="ORF">TOA249_LOCUS27920</name>
</gene>
<protein>
    <submittedName>
        <fullName evidence="3">Uncharacterized protein</fullName>
    </submittedName>
</protein>
<evidence type="ECO:0000313" key="2">
    <source>
        <dbReference type="EMBL" id="CAF3609819.1"/>
    </source>
</evidence>
<evidence type="ECO:0000313" key="4">
    <source>
        <dbReference type="Proteomes" id="UP000663838"/>
    </source>
</evidence>
<name>A0A821SZ36_9BILA</name>
<dbReference type="EMBL" id="CAJOBS010003699">
    <property type="protein sequence ID" value="CAF4863822.1"/>
    <property type="molecule type" value="Genomic_DNA"/>
</dbReference>
<dbReference type="Proteomes" id="UP000663838">
    <property type="component" value="Unassembled WGS sequence"/>
</dbReference>